<dbReference type="InterPro" id="IPR007066">
    <property type="entry name" value="RNA_pol_Rpb1_3"/>
</dbReference>
<feature type="non-terminal residue" evidence="7">
    <location>
        <position position="1"/>
    </location>
</feature>
<dbReference type="GO" id="GO:0006351">
    <property type="term" value="P:DNA-templated transcription"/>
    <property type="evidence" value="ECO:0007669"/>
    <property type="project" value="InterPro"/>
</dbReference>
<evidence type="ECO:0000256" key="5">
    <source>
        <dbReference type="ARBA" id="ARBA00023163"/>
    </source>
</evidence>
<dbReference type="InterPro" id="IPR042102">
    <property type="entry name" value="RNA_pol_Rpb1_3_sf"/>
</dbReference>
<dbReference type="Proteomes" id="UP001218188">
    <property type="component" value="Unassembled WGS sequence"/>
</dbReference>
<evidence type="ECO:0000259" key="6">
    <source>
        <dbReference type="Pfam" id="PF04983"/>
    </source>
</evidence>
<dbReference type="GO" id="GO:0003677">
    <property type="term" value="F:DNA binding"/>
    <property type="evidence" value="ECO:0007669"/>
    <property type="project" value="InterPro"/>
</dbReference>
<dbReference type="EMBL" id="JARJCM010000201">
    <property type="protein sequence ID" value="KAJ7022814.1"/>
    <property type="molecule type" value="Genomic_DNA"/>
</dbReference>
<gene>
    <name evidence="7" type="ORF">C8F04DRAFT_930574</name>
</gene>
<sequence>SLGASQSDLVHVVFREKGPEAMRQLFTGLQMVVNFWLFHNGFSDTIADPGAMSFITKKIADCKVNVVLLIEDATHDQLKALPGITIRESL</sequence>
<evidence type="ECO:0000256" key="1">
    <source>
        <dbReference type="ARBA" id="ARBA00012418"/>
    </source>
</evidence>
<dbReference type="AlphaFoldDB" id="A0AAD6S8G7"/>
<dbReference type="GO" id="GO:0003899">
    <property type="term" value="F:DNA-directed RNA polymerase activity"/>
    <property type="evidence" value="ECO:0007669"/>
    <property type="project" value="UniProtKB-EC"/>
</dbReference>
<keyword evidence="3" id="KW-0808">Transferase</keyword>
<evidence type="ECO:0000256" key="3">
    <source>
        <dbReference type="ARBA" id="ARBA00022679"/>
    </source>
</evidence>
<dbReference type="Gene3D" id="1.10.274.100">
    <property type="entry name" value="RNA polymerase Rpb1, domain 3"/>
    <property type="match status" value="1"/>
</dbReference>
<keyword evidence="5" id="KW-0804">Transcription</keyword>
<organism evidence="7 8">
    <name type="scientific">Mycena alexandri</name>
    <dbReference type="NCBI Taxonomy" id="1745969"/>
    <lineage>
        <taxon>Eukaryota</taxon>
        <taxon>Fungi</taxon>
        <taxon>Dikarya</taxon>
        <taxon>Basidiomycota</taxon>
        <taxon>Agaricomycotina</taxon>
        <taxon>Agaricomycetes</taxon>
        <taxon>Agaricomycetidae</taxon>
        <taxon>Agaricales</taxon>
        <taxon>Marasmiineae</taxon>
        <taxon>Mycenaceae</taxon>
        <taxon>Mycena</taxon>
    </lineage>
</organism>
<evidence type="ECO:0000313" key="7">
    <source>
        <dbReference type="EMBL" id="KAJ7022814.1"/>
    </source>
</evidence>
<dbReference type="SUPFAM" id="SSF64484">
    <property type="entry name" value="beta and beta-prime subunits of DNA dependent RNA-polymerase"/>
    <property type="match status" value="1"/>
</dbReference>
<feature type="domain" description="RNA polymerase Rpb1" evidence="6">
    <location>
        <begin position="2"/>
        <end position="48"/>
    </location>
</feature>
<comment type="caution">
    <text evidence="7">The sequence shown here is derived from an EMBL/GenBank/DDBJ whole genome shotgun (WGS) entry which is preliminary data.</text>
</comment>
<evidence type="ECO:0000256" key="4">
    <source>
        <dbReference type="ARBA" id="ARBA00022695"/>
    </source>
</evidence>
<keyword evidence="4" id="KW-0548">Nucleotidyltransferase</keyword>
<evidence type="ECO:0000313" key="8">
    <source>
        <dbReference type="Proteomes" id="UP001218188"/>
    </source>
</evidence>
<proteinExistence type="predicted"/>
<accession>A0AAD6S8G7</accession>
<dbReference type="EC" id="2.7.7.6" evidence="1"/>
<protein>
    <recommendedName>
        <fullName evidence="1">DNA-directed RNA polymerase</fullName>
        <ecNumber evidence="1">2.7.7.6</ecNumber>
    </recommendedName>
</protein>
<name>A0AAD6S8G7_9AGAR</name>
<reference evidence="7" key="1">
    <citation type="submission" date="2023-03" db="EMBL/GenBank/DDBJ databases">
        <title>Massive genome expansion in bonnet fungi (Mycena s.s.) driven by repeated elements and novel gene families across ecological guilds.</title>
        <authorList>
            <consortium name="Lawrence Berkeley National Laboratory"/>
            <person name="Harder C.B."/>
            <person name="Miyauchi S."/>
            <person name="Viragh M."/>
            <person name="Kuo A."/>
            <person name="Thoen E."/>
            <person name="Andreopoulos B."/>
            <person name="Lu D."/>
            <person name="Skrede I."/>
            <person name="Drula E."/>
            <person name="Henrissat B."/>
            <person name="Morin E."/>
            <person name="Kohler A."/>
            <person name="Barry K."/>
            <person name="LaButti K."/>
            <person name="Morin E."/>
            <person name="Salamov A."/>
            <person name="Lipzen A."/>
            <person name="Mereny Z."/>
            <person name="Hegedus B."/>
            <person name="Baldrian P."/>
            <person name="Stursova M."/>
            <person name="Weitz H."/>
            <person name="Taylor A."/>
            <person name="Grigoriev I.V."/>
            <person name="Nagy L.G."/>
            <person name="Martin F."/>
            <person name="Kauserud H."/>
        </authorList>
    </citation>
    <scope>NUCLEOTIDE SEQUENCE</scope>
    <source>
        <strain evidence="7">CBHHK200</strain>
    </source>
</reference>
<keyword evidence="2" id="KW-0240">DNA-directed RNA polymerase</keyword>
<evidence type="ECO:0000256" key="2">
    <source>
        <dbReference type="ARBA" id="ARBA00022478"/>
    </source>
</evidence>
<keyword evidence="8" id="KW-1185">Reference proteome</keyword>
<feature type="non-terminal residue" evidence="7">
    <location>
        <position position="90"/>
    </location>
</feature>
<dbReference type="GO" id="GO:0000428">
    <property type="term" value="C:DNA-directed RNA polymerase complex"/>
    <property type="evidence" value="ECO:0007669"/>
    <property type="project" value="UniProtKB-KW"/>
</dbReference>
<dbReference type="Pfam" id="PF04983">
    <property type="entry name" value="RNA_pol_Rpb1_3"/>
    <property type="match status" value="1"/>
</dbReference>